<evidence type="ECO:0000256" key="3">
    <source>
        <dbReference type="ARBA" id="ARBA00022448"/>
    </source>
</evidence>
<keyword evidence="11" id="KW-1185">Reference proteome</keyword>
<feature type="transmembrane region" description="Helical" evidence="8">
    <location>
        <begin position="97"/>
        <end position="115"/>
    </location>
</feature>
<keyword evidence="3" id="KW-0813">Transport</keyword>
<dbReference type="CDD" id="cd17324">
    <property type="entry name" value="MFS_NepI_like"/>
    <property type="match status" value="1"/>
</dbReference>
<sequence length="380" mass="42056">MPLPLLLLCSVTIFFVLYAPQPLLALFSEQFAISPAISGSLMSLTMLPLAIAPIFYGLLLAKRNVLKVLRLTMILLAISCVLFPLCEDFRLLQVLRFVQGLLLPAALTSMTGYIGERYQGEHIQQKMGWYIASTIVGGYFGRMLAASFAEWFTWQSFYYVIAALLLILASSIRSRHGAVTVKAAASPRDYLRPLKDRPLIALYLAVFCMFFCFAALMNYLPFILKDSFAITASQDIGLVYTGYLIGAVLSVSSPWLLRHSRSAKHFLLSVFTLYSLTLALMQGSNLWLFITAFTLFCAAMFMIHTTAAGYANRISSAKATVTNGAYVSFYYSGGALGSFLPGFIYQYFGQTGFLLTLLLVSLCGAWCVRQTQAKPVNHTV</sequence>
<dbReference type="PANTHER" id="PTHR43271">
    <property type="entry name" value="BLL2771 PROTEIN"/>
    <property type="match status" value="1"/>
</dbReference>
<evidence type="ECO:0000313" key="10">
    <source>
        <dbReference type="EMBL" id="MFC3033156.1"/>
    </source>
</evidence>
<name>A0ABV7CKQ7_9GAMM</name>
<feature type="transmembrane region" description="Helical" evidence="8">
    <location>
        <begin position="236"/>
        <end position="257"/>
    </location>
</feature>
<evidence type="ECO:0000256" key="7">
    <source>
        <dbReference type="ARBA" id="ARBA00023136"/>
    </source>
</evidence>
<dbReference type="InterPro" id="IPR020846">
    <property type="entry name" value="MFS_dom"/>
</dbReference>
<keyword evidence="7 8" id="KW-0472">Membrane</keyword>
<feature type="transmembrane region" description="Helical" evidence="8">
    <location>
        <begin position="264"/>
        <end position="281"/>
    </location>
</feature>
<feature type="domain" description="Major facilitator superfamily (MFS) profile" evidence="9">
    <location>
        <begin position="1"/>
        <end position="380"/>
    </location>
</feature>
<dbReference type="PANTHER" id="PTHR43271:SF1">
    <property type="entry name" value="INNER MEMBRANE TRANSPORT PROTEIN YNFM"/>
    <property type="match status" value="1"/>
</dbReference>
<dbReference type="PROSITE" id="PS50850">
    <property type="entry name" value="MFS"/>
    <property type="match status" value="1"/>
</dbReference>
<evidence type="ECO:0000256" key="1">
    <source>
        <dbReference type="ARBA" id="ARBA00004651"/>
    </source>
</evidence>
<keyword evidence="4" id="KW-1003">Cell membrane</keyword>
<comment type="caution">
    <text evidence="10">The sequence shown here is derived from an EMBL/GenBank/DDBJ whole genome shotgun (WGS) entry which is preliminary data.</text>
</comment>
<keyword evidence="5 8" id="KW-0812">Transmembrane</keyword>
<feature type="transmembrane region" description="Helical" evidence="8">
    <location>
        <begin position="323"/>
        <end position="345"/>
    </location>
</feature>
<dbReference type="RefSeq" id="WP_377124339.1">
    <property type="nucleotide sequence ID" value="NZ_JBHRSD010000017.1"/>
</dbReference>
<evidence type="ECO:0000313" key="11">
    <source>
        <dbReference type="Proteomes" id="UP001595453"/>
    </source>
</evidence>
<dbReference type="Gene3D" id="1.20.1250.20">
    <property type="entry name" value="MFS general substrate transporter like domains"/>
    <property type="match status" value="1"/>
</dbReference>
<reference evidence="11" key="1">
    <citation type="journal article" date="2019" name="Int. J. Syst. Evol. Microbiol.">
        <title>The Global Catalogue of Microorganisms (GCM) 10K type strain sequencing project: providing services to taxonomists for standard genome sequencing and annotation.</title>
        <authorList>
            <consortium name="The Broad Institute Genomics Platform"/>
            <consortium name="The Broad Institute Genome Sequencing Center for Infectious Disease"/>
            <person name="Wu L."/>
            <person name="Ma J."/>
        </authorList>
    </citation>
    <scope>NUCLEOTIDE SEQUENCE [LARGE SCALE GENOMIC DNA]</scope>
    <source>
        <strain evidence="11">KCTC 42730</strain>
    </source>
</reference>
<proteinExistence type="inferred from homology"/>
<feature type="transmembrane region" description="Helical" evidence="8">
    <location>
        <begin position="287"/>
        <end position="311"/>
    </location>
</feature>
<feature type="transmembrane region" description="Helical" evidence="8">
    <location>
        <begin position="200"/>
        <end position="224"/>
    </location>
</feature>
<dbReference type="InterPro" id="IPR036259">
    <property type="entry name" value="MFS_trans_sf"/>
</dbReference>
<feature type="transmembrane region" description="Helical" evidence="8">
    <location>
        <begin position="127"/>
        <end position="145"/>
    </location>
</feature>
<gene>
    <name evidence="10" type="ORF">ACFOEE_11555</name>
</gene>
<feature type="transmembrane region" description="Helical" evidence="8">
    <location>
        <begin position="151"/>
        <end position="172"/>
    </location>
</feature>
<comment type="subcellular location">
    <subcellularLocation>
        <location evidence="1">Cell membrane</location>
        <topology evidence="1">Multi-pass membrane protein</topology>
    </subcellularLocation>
</comment>
<feature type="transmembrane region" description="Helical" evidence="8">
    <location>
        <begin position="351"/>
        <end position="368"/>
    </location>
</feature>
<evidence type="ECO:0000256" key="4">
    <source>
        <dbReference type="ARBA" id="ARBA00022475"/>
    </source>
</evidence>
<feature type="transmembrane region" description="Helical" evidence="8">
    <location>
        <begin position="41"/>
        <end position="61"/>
    </location>
</feature>
<accession>A0ABV7CKQ7</accession>
<dbReference type="EMBL" id="JBHRSD010000017">
    <property type="protein sequence ID" value="MFC3033156.1"/>
    <property type="molecule type" value="Genomic_DNA"/>
</dbReference>
<organism evidence="10 11">
    <name type="scientific">Pseudoalteromonas fenneropenaei</name>
    <dbReference type="NCBI Taxonomy" id="1737459"/>
    <lineage>
        <taxon>Bacteria</taxon>
        <taxon>Pseudomonadati</taxon>
        <taxon>Pseudomonadota</taxon>
        <taxon>Gammaproteobacteria</taxon>
        <taxon>Alteromonadales</taxon>
        <taxon>Pseudoalteromonadaceae</taxon>
        <taxon>Pseudoalteromonas</taxon>
    </lineage>
</organism>
<evidence type="ECO:0000256" key="5">
    <source>
        <dbReference type="ARBA" id="ARBA00022692"/>
    </source>
</evidence>
<evidence type="ECO:0000256" key="2">
    <source>
        <dbReference type="ARBA" id="ARBA00008335"/>
    </source>
</evidence>
<keyword evidence="6 8" id="KW-1133">Transmembrane helix</keyword>
<dbReference type="Pfam" id="PF07690">
    <property type="entry name" value="MFS_1"/>
    <property type="match status" value="1"/>
</dbReference>
<evidence type="ECO:0000256" key="6">
    <source>
        <dbReference type="ARBA" id="ARBA00022989"/>
    </source>
</evidence>
<evidence type="ECO:0000259" key="9">
    <source>
        <dbReference type="PROSITE" id="PS50850"/>
    </source>
</evidence>
<evidence type="ECO:0000256" key="8">
    <source>
        <dbReference type="SAM" id="Phobius"/>
    </source>
</evidence>
<dbReference type="Proteomes" id="UP001595453">
    <property type="component" value="Unassembled WGS sequence"/>
</dbReference>
<comment type="similarity">
    <text evidence="2">Belongs to the major facilitator superfamily.</text>
</comment>
<dbReference type="InterPro" id="IPR011701">
    <property type="entry name" value="MFS"/>
</dbReference>
<dbReference type="SUPFAM" id="SSF103473">
    <property type="entry name" value="MFS general substrate transporter"/>
    <property type="match status" value="1"/>
</dbReference>
<protein>
    <submittedName>
        <fullName evidence="10">MFS transporter</fullName>
    </submittedName>
</protein>
<feature type="transmembrane region" description="Helical" evidence="8">
    <location>
        <begin position="68"/>
        <end position="85"/>
    </location>
</feature>